<dbReference type="Gene3D" id="1.10.443.10">
    <property type="entry name" value="Intergrase catalytic core"/>
    <property type="match status" value="1"/>
</dbReference>
<evidence type="ECO:0000256" key="5">
    <source>
        <dbReference type="ARBA" id="ARBA00023163"/>
    </source>
</evidence>
<accession>A0A2Z6E196</accession>
<evidence type="ECO:0000256" key="1">
    <source>
        <dbReference type="ARBA" id="ARBA00008857"/>
    </source>
</evidence>
<geneLocation type="plasmid" evidence="10">
    <name>pth1 dna</name>
</geneLocation>
<keyword evidence="4" id="KW-0805">Transcription regulation</keyword>
<evidence type="ECO:0000256" key="4">
    <source>
        <dbReference type="ARBA" id="ARBA00023015"/>
    </source>
</evidence>
<evidence type="ECO:0000256" key="6">
    <source>
        <dbReference type="ARBA" id="ARBA00023172"/>
    </source>
</evidence>
<keyword evidence="5" id="KW-0804">Transcription</keyword>
<dbReference type="PANTHER" id="PTHR30349">
    <property type="entry name" value="PHAGE INTEGRASE-RELATED"/>
    <property type="match status" value="1"/>
</dbReference>
<dbReference type="InterPro" id="IPR013762">
    <property type="entry name" value="Integrase-like_cat_sf"/>
</dbReference>
<protein>
    <submittedName>
        <fullName evidence="9">Integrase</fullName>
    </submittedName>
</protein>
<evidence type="ECO:0000256" key="7">
    <source>
        <dbReference type="SAM" id="MobiDB-lite"/>
    </source>
</evidence>
<dbReference type="GO" id="GO:0003677">
    <property type="term" value="F:DNA binding"/>
    <property type="evidence" value="ECO:0007669"/>
    <property type="project" value="InterPro"/>
</dbReference>
<evidence type="ECO:0000259" key="8">
    <source>
        <dbReference type="PROSITE" id="PS51898"/>
    </source>
</evidence>
<evidence type="ECO:0000256" key="3">
    <source>
        <dbReference type="ARBA" id="ARBA00022908"/>
    </source>
</evidence>
<gene>
    <name evidence="9" type="ORF">HPTL_P024</name>
</gene>
<dbReference type="PANTHER" id="PTHR30349:SF62">
    <property type="entry name" value="TYPE 1 FIMBRIAE REGULATORY PROTEIN FIMB-RELATED"/>
    <property type="match status" value="1"/>
</dbReference>
<dbReference type="InterPro" id="IPR002104">
    <property type="entry name" value="Integrase_catalytic"/>
</dbReference>
<keyword evidence="3" id="KW-0229">DNA integration</keyword>
<dbReference type="GO" id="GO:0015074">
    <property type="term" value="P:DNA integration"/>
    <property type="evidence" value="ECO:0007669"/>
    <property type="project" value="UniProtKB-KW"/>
</dbReference>
<sequence length="201" mass="22569">MPMASGEKQFPPRRVPNAARRPREYLTAEEVDRLVAAARKLGRHGERDAALILIAFRHGLRVSELVALRWAQVDLRAGLLHVRRVKNGVDTVQPLRGPELRLLRALERRYGTLASGYVFVSERGGPLSAAAVRKIVERAGRAAGLDFPVHPHMLRHATGFYLAARGEDTRAIQAYLGHRSIQHTVRYTALAPGRFERFWSD</sequence>
<proteinExistence type="inferred from homology"/>
<reference evidence="9 10" key="1">
    <citation type="submission" date="2018-04" db="EMBL/GenBank/DDBJ databases">
        <title>Complete genome sequence of Hydrogenophilus thermoluteolus TH-1.</title>
        <authorList>
            <person name="Arai H."/>
        </authorList>
    </citation>
    <scope>NUCLEOTIDE SEQUENCE [LARGE SCALE GENOMIC DNA]</scope>
    <source>
        <strain evidence="9 10">TH-1</strain>
        <plasmid evidence="10">pth1 dna</plasmid>
    </source>
</reference>
<dbReference type="AlphaFoldDB" id="A0A2Z6E196"/>
<dbReference type="KEGG" id="htl:HPTL_P024"/>
<feature type="domain" description="Tyr recombinase" evidence="8">
    <location>
        <begin position="21"/>
        <end position="200"/>
    </location>
</feature>
<dbReference type="InterPro" id="IPR011010">
    <property type="entry name" value="DNA_brk_join_enz"/>
</dbReference>
<dbReference type="PROSITE" id="PS51898">
    <property type="entry name" value="TYR_RECOMBINASE"/>
    <property type="match status" value="1"/>
</dbReference>
<comment type="similarity">
    <text evidence="1">Belongs to the 'phage' integrase family.</text>
</comment>
<dbReference type="Proteomes" id="UP000262004">
    <property type="component" value="Plasmid pTH1"/>
</dbReference>
<dbReference type="EMBL" id="AP018559">
    <property type="protein sequence ID" value="BBD78369.1"/>
    <property type="molecule type" value="Genomic_DNA"/>
</dbReference>
<keyword evidence="9" id="KW-0614">Plasmid</keyword>
<evidence type="ECO:0000313" key="10">
    <source>
        <dbReference type="Proteomes" id="UP000262004"/>
    </source>
</evidence>
<dbReference type="Pfam" id="PF00589">
    <property type="entry name" value="Phage_integrase"/>
    <property type="match status" value="1"/>
</dbReference>
<dbReference type="GO" id="GO:0006310">
    <property type="term" value="P:DNA recombination"/>
    <property type="evidence" value="ECO:0007669"/>
    <property type="project" value="UniProtKB-KW"/>
</dbReference>
<dbReference type="InterPro" id="IPR050090">
    <property type="entry name" value="Tyrosine_recombinase_XerCD"/>
</dbReference>
<feature type="region of interest" description="Disordered" evidence="7">
    <location>
        <begin position="1"/>
        <end position="22"/>
    </location>
</feature>
<keyword evidence="6" id="KW-0233">DNA recombination</keyword>
<dbReference type="SUPFAM" id="SSF56349">
    <property type="entry name" value="DNA breaking-rejoining enzymes"/>
    <property type="match status" value="1"/>
</dbReference>
<evidence type="ECO:0000313" key="9">
    <source>
        <dbReference type="EMBL" id="BBD78369.1"/>
    </source>
</evidence>
<name>A0A2Z6E196_HYDTE</name>
<evidence type="ECO:0000256" key="2">
    <source>
        <dbReference type="ARBA" id="ARBA00022558"/>
    </source>
</evidence>
<keyword evidence="10" id="KW-1185">Reference proteome</keyword>
<keyword evidence="2" id="KW-1029">Fimbrium biogenesis</keyword>
<organism evidence="9 10">
    <name type="scientific">Hydrogenophilus thermoluteolus</name>
    <name type="common">Pseudomonas hydrogenothermophila</name>
    <dbReference type="NCBI Taxonomy" id="297"/>
    <lineage>
        <taxon>Bacteria</taxon>
        <taxon>Pseudomonadati</taxon>
        <taxon>Pseudomonadota</taxon>
        <taxon>Hydrogenophilia</taxon>
        <taxon>Hydrogenophilales</taxon>
        <taxon>Hydrogenophilaceae</taxon>
        <taxon>Hydrogenophilus</taxon>
    </lineage>
</organism>